<keyword evidence="3" id="KW-1185">Reference proteome</keyword>
<dbReference type="GO" id="GO:0016787">
    <property type="term" value="F:hydrolase activity"/>
    <property type="evidence" value="ECO:0007669"/>
    <property type="project" value="UniProtKB-KW"/>
</dbReference>
<dbReference type="NCBIfam" id="TIGR00277">
    <property type="entry name" value="HDIG"/>
    <property type="match status" value="1"/>
</dbReference>
<dbReference type="InterPro" id="IPR006674">
    <property type="entry name" value="HD_domain"/>
</dbReference>
<accession>G7V9I0</accession>
<dbReference type="EMBL" id="CP003096">
    <property type="protein sequence ID" value="AER66530.1"/>
    <property type="molecule type" value="Genomic_DNA"/>
</dbReference>
<dbReference type="eggNOG" id="COG2316">
    <property type="taxonomic scope" value="Bacteria"/>
</dbReference>
<protein>
    <submittedName>
        <fullName evidence="2">Metal dependent phosphohydrolase</fullName>
    </submittedName>
</protein>
<evidence type="ECO:0000259" key="1">
    <source>
        <dbReference type="Pfam" id="PF01966"/>
    </source>
</evidence>
<dbReference type="CDD" id="cd00077">
    <property type="entry name" value="HDc"/>
    <property type="match status" value="1"/>
</dbReference>
<reference evidence="3" key="1">
    <citation type="submission" date="2011-10" db="EMBL/GenBank/DDBJ databases">
        <title>The complete genome of chromosome of Thermovirga lienii DSM 17291.</title>
        <authorList>
            <consortium name="US DOE Joint Genome Institute (JGI-PGF)"/>
            <person name="Lucas S."/>
            <person name="Copeland A."/>
            <person name="Lapidus A."/>
            <person name="Glavina del Rio T."/>
            <person name="Dalin E."/>
            <person name="Tice H."/>
            <person name="Bruce D."/>
            <person name="Goodwin L."/>
            <person name="Pitluck S."/>
            <person name="Peters L."/>
            <person name="Mikhailova N."/>
            <person name="Saunders E."/>
            <person name="Kyrpides N."/>
            <person name="Mavromatis K."/>
            <person name="Ivanova N."/>
            <person name="Last F.I."/>
            <person name="Brettin T."/>
            <person name="Detter J.C."/>
            <person name="Han C."/>
            <person name="Larimer F."/>
            <person name="Land M."/>
            <person name="Hauser L."/>
            <person name="Markowitz V."/>
            <person name="Cheng J.-F."/>
            <person name="Hugenholtz P."/>
            <person name="Woyke T."/>
            <person name="Wu D."/>
            <person name="Spring S."/>
            <person name="Schroeder M."/>
            <person name="Brambilla E.-M."/>
            <person name="Klenk H.-P."/>
            <person name="Eisen J.A."/>
        </authorList>
    </citation>
    <scope>NUCLEOTIDE SEQUENCE [LARGE SCALE GENOMIC DNA]</scope>
    <source>
        <strain evidence="3">ATCC BAA-1197 / DSM 17291 / Cas60314</strain>
    </source>
</reference>
<keyword evidence="2" id="KW-0378">Hydrolase</keyword>
<organism evidence="2 3">
    <name type="scientific">Thermovirga lienii (strain ATCC BAA-1197 / DSM 17291 / Cas60314)</name>
    <dbReference type="NCBI Taxonomy" id="580340"/>
    <lineage>
        <taxon>Bacteria</taxon>
        <taxon>Thermotogati</taxon>
        <taxon>Synergistota</taxon>
        <taxon>Synergistia</taxon>
        <taxon>Synergistales</taxon>
        <taxon>Thermovirgaceae</taxon>
        <taxon>Thermovirga</taxon>
    </lineage>
</organism>
<dbReference type="InterPro" id="IPR006675">
    <property type="entry name" value="HDIG_dom"/>
</dbReference>
<feature type="domain" description="HD" evidence="1">
    <location>
        <begin position="21"/>
        <end position="114"/>
    </location>
</feature>
<dbReference type="STRING" id="580340.Tlie_0797"/>
<dbReference type="HOGENOM" id="CLU_090635_1_1_0"/>
<dbReference type="PANTHER" id="PTHR38659">
    <property type="entry name" value="METAL-DEPENDENT PHOSPHOHYDROLASE"/>
    <property type="match status" value="1"/>
</dbReference>
<dbReference type="KEGG" id="tli:Tlie_0797"/>
<evidence type="ECO:0000313" key="2">
    <source>
        <dbReference type="EMBL" id="AER66530.1"/>
    </source>
</evidence>
<dbReference type="SUPFAM" id="SSF109604">
    <property type="entry name" value="HD-domain/PDEase-like"/>
    <property type="match status" value="1"/>
</dbReference>
<gene>
    <name evidence="2" type="ordered locus">Tlie_0797</name>
</gene>
<sequence>MMSRDEALALLEQYNKEQSHIKHALAVEAAMRYFAEKEGEDGDLWGITGLLHDIDWELTQETPEKHTHVGASILEEKGFPPEVVRAVLSHGWGICSDVEPQSLMEKYLYAVDELTGFITAVALVRPGKSLQDLTVKSVKKKWKDKAFARGVDREVIAKGAEILGRPLEELIGEVIEALKPIEKEIGLGEN</sequence>
<dbReference type="PANTHER" id="PTHR38659:SF2">
    <property type="entry name" value="HDIG DOMAIN PROTEIN"/>
    <property type="match status" value="1"/>
</dbReference>
<dbReference type="InterPro" id="IPR003607">
    <property type="entry name" value="HD/PDEase_dom"/>
</dbReference>
<dbReference type="Gene3D" id="1.10.3210.10">
    <property type="entry name" value="Hypothetical protein af1432"/>
    <property type="match status" value="1"/>
</dbReference>
<proteinExistence type="predicted"/>
<dbReference type="AlphaFoldDB" id="G7V9I0"/>
<dbReference type="Pfam" id="PF01966">
    <property type="entry name" value="HD"/>
    <property type="match status" value="1"/>
</dbReference>
<name>G7V9I0_THELD</name>
<dbReference type="Proteomes" id="UP000005868">
    <property type="component" value="Chromosome"/>
</dbReference>
<evidence type="ECO:0000313" key="3">
    <source>
        <dbReference type="Proteomes" id="UP000005868"/>
    </source>
</evidence>
<reference evidence="2 3" key="2">
    <citation type="journal article" date="2012" name="Stand. Genomic Sci.">
        <title>Genome sequence of the moderately thermophilic, amino-acid-degrading and sulfur-reducing bacterium Thermovirga lienii type strain (Cas60314(T)).</title>
        <authorList>
            <person name="Goker M."/>
            <person name="Saunders E."/>
            <person name="Lapidus A."/>
            <person name="Nolan M."/>
            <person name="Lucas S."/>
            <person name="Hammon N."/>
            <person name="Deshpande S."/>
            <person name="Cheng J.F."/>
            <person name="Han C."/>
            <person name="Tapia R."/>
            <person name="Goodwin L.A."/>
            <person name="Pitluck S."/>
            <person name="Liolios K."/>
            <person name="Mavromatis K."/>
            <person name="Pagani I."/>
            <person name="Ivanova N."/>
            <person name="Mikhailova N."/>
            <person name="Pati A."/>
            <person name="Chen A."/>
            <person name="Palaniappan K."/>
            <person name="Land M."/>
            <person name="Chang Y.J."/>
            <person name="Jeffries C.D."/>
            <person name="Brambilla E.M."/>
            <person name="Rohde M."/>
            <person name="Spring S."/>
            <person name="Detter J.C."/>
            <person name="Woyke T."/>
            <person name="Bristow J."/>
            <person name="Eisen J.A."/>
            <person name="Markowitz V."/>
            <person name="Hugenholtz P."/>
            <person name="Kyrpides N.C."/>
            <person name="Klenk H.P."/>
        </authorList>
    </citation>
    <scope>NUCLEOTIDE SEQUENCE [LARGE SCALE GENOMIC DNA]</scope>
    <source>
        <strain evidence="3">ATCC BAA-1197 / DSM 17291 / Cas60314</strain>
    </source>
</reference>